<dbReference type="GO" id="GO:0006826">
    <property type="term" value="P:iron ion transport"/>
    <property type="evidence" value="ECO:0007669"/>
    <property type="project" value="UniProtKB-KW"/>
</dbReference>
<dbReference type="InterPro" id="IPR036942">
    <property type="entry name" value="Beta-barrel_TonB_sf"/>
</dbReference>
<sequence>MNSMGFGRVTFAFLAAGASSLALVSPAAAQSSEGAGALEEIVVTATRQAQSLQDVPMSINVASGETLQKLNLFDVKDVQLLSPGLELSNTVGRNNTATLRGISFDPDQGTSPAVDIYFNEISVDAQTAFTAMYDLEQVEVLRGPQGALRGRTAPAGAITMRTRRPDLNEVDGYVQGTVTDRDAINFQAAASIPLVQDRVAIRAAMLIDRNDLNQVDNVNRDASSRSTTESARVSLALAPTDNFNAVVTYQYLYSENDQYQQVLGDGNQPSLLTPARSGPAAGVKDRIGVTEGPLNFRNRSHMVTLDANWDLGAHTLELLAGHQNTLLRQRSDQDYGNAIPDYVFLQDVRTPYIVNTAELGLASADRSFWNYSASVYYSKQTGDVTVSQPADQFFVNPVPLTPLPPSFGAYLPIQADILAPVNQRTFAIAASSSFQFTDQLRFELAGRYSFLKSIQRSLLTLTSPGYTPAGIPAFVQGPFDTVNPAVATQKHDVLTGGANLTYEFTPDLTAYVSYGRSYRAPTAAVGLTAPLDTSLILTDPERSDAIEVGLKSAFLDRHLTFNISGFWQKFDGYISRVSGIHYSTLSNGISDGQFAFNFNGDATVKGVEATLGGRWDAFDFSASASYVDAKFDNAMAPCNDFNGDGVPDANGAPSVPVGEQVAMCVRNDRIAEQPKFSFTANAEYRFEIGDYEPFVRGLFTYRPGFNSTVANYDYRSRETLNLYAGLRGPDRRWEVSIFAKNLLNQQRISNISQGNFQIGTVAPGVAFDSGYRQISSTTPRELGLTALFNF</sequence>
<evidence type="ECO:0000313" key="17">
    <source>
        <dbReference type="Proteomes" id="UP000198281"/>
    </source>
</evidence>
<dbReference type="InterPro" id="IPR039426">
    <property type="entry name" value="TonB-dep_rcpt-like"/>
</dbReference>
<keyword evidence="8 12" id="KW-0798">TonB box</keyword>
<dbReference type="GO" id="GO:0009279">
    <property type="term" value="C:cell outer membrane"/>
    <property type="evidence" value="ECO:0007669"/>
    <property type="project" value="UniProtKB-SubCell"/>
</dbReference>
<gene>
    <name evidence="16" type="ORF">SAMN06295912_11470</name>
</gene>
<reference evidence="17" key="1">
    <citation type="submission" date="2017-06" db="EMBL/GenBank/DDBJ databases">
        <authorList>
            <person name="Varghese N."/>
            <person name="Submissions S."/>
        </authorList>
    </citation>
    <scope>NUCLEOTIDE SEQUENCE [LARGE SCALE GENOMIC DNA]</scope>
    <source>
        <strain evidence="17">LNB2</strain>
    </source>
</reference>
<comment type="subcellular location">
    <subcellularLocation>
        <location evidence="1 11">Cell outer membrane</location>
        <topology evidence="1 11">Multi-pass membrane protein</topology>
    </subcellularLocation>
</comment>
<keyword evidence="17" id="KW-1185">Reference proteome</keyword>
<dbReference type="SUPFAM" id="SSF56935">
    <property type="entry name" value="Porins"/>
    <property type="match status" value="1"/>
</dbReference>
<dbReference type="PANTHER" id="PTHR32552">
    <property type="entry name" value="FERRICHROME IRON RECEPTOR-RELATED"/>
    <property type="match status" value="1"/>
</dbReference>
<dbReference type="EMBL" id="FZOS01000014">
    <property type="protein sequence ID" value="SNS74777.1"/>
    <property type="molecule type" value="Genomic_DNA"/>
</dbReference>
<keyword evidence="9 11" id="KW-0472">Membrane</keyword>
<accession>A0A239H067</accession>
<dbReference type="PROSITE" id="PS52016">
    <property type="entry name" value="TONB_DEPENDENT_REC_3"/>
    <property type="match status" value="1"/>
</dbReference>
<protein>
    <submittedName>
        <fullName evidence="16">Iron complex outermembrane recepter protein</fullName>
    </submittedName>
</protein>
<dbReference type="Gene3D" id="2.40.170.20">
    <property type="entry name" value="TonB-dependent receptor, beta-barrel domain"/>
    <property type="match status" value="1"/>
</dbReference>
<evidence type="ECO:0000313" key="16">
    <source>
        <dbReference type="EMBL" id="SNS74777.1"/>
    </source>
</evidence>
<dbReference type="Proteomes" id="UP000198281">
    <property type="component" value="Unassembled WGS sequence"/>
</dbReference>
<dbReference type="InterPro" id="IPR037066">
    <property type="entry name" value="Plug_dom_sf"/>
</dbReference>
<feature type="chain" id="PRO_5012353682" evidence="13">
    <location>
        <begin position="30"/>
        <end position="790"/>
    </location>
</feature>
<feature type="signal peptide" evidence="13">
    <location>
        <begin position="1"/>
        <end position="29"/>
    </location>
</feature>
<comment type="similarity">
    <text evidence="11 12">Belongs to the TonB-dependent receptor family.</text>
</comment>
<evidence type="ECO:0000256" key="6">
    <source>
        <dbReference type="ARBA" id="ARBA00023004"/>
    </source>
</evidence>
<dbReference type="Gene3D" id="2.170.130.10">
    <property type="entry name" value="TonB-dependent receptor, plug domain"/>
    <property type="match status" value="1"/>
</dbReference>
<keyword evidence="7" id="KW-0406">Ion transport</keyword>
<evidence type="ECO:0000256" key="3">
    <source>
        <dbReference type="ARBA" id="ARBA00022452"/>
    </source>
</evidence>
<evidence type="ECO:0000259" key="14">
    <source>
        <dbReference type="Pfam" id="PF00593"/>
    </source>
</evidence>
<keyword evidence="10 11" id="KW-0998">Cell outer membrane</keyword>
<keyword evidence="6" id="KW-0408">Iron</keyword>
<evidence type="ECO:0000259" key="15">
    <source>
        <dbReference type="Pfam" id="PF07715"/>
    </source>
</evidence>
<feature type="domain" description="TonB-dependent receptor-like beta-barrel" evidence="14">
    <location>
        <begin position="247"/>
        <end position="742"/>
    </location>
</feature>
<evidence type="ECO:0000256" key="8">
    <source>
        <dbReference type="ARBA" id="ARBA00023077"/>
    </source>
</evidence>
<dbReference type="InterPro" id="IPR000531">
    <property type="entry name" value="Beta-barrel_TonB"/>
</dbReference>
<dbReference type="AlphaFoldDB" id="A0A239H067"/>
<evidence type="ECO:0000256" key="13">
    <source>
        <dbReference type="SAM" id="SignalP"/>
    </source>
</evidence>
<evidence type="ECO:0000256" key="10">
    <source>
        <dbReference type="ARBA" id="ARBA00023237"/>
    </source>
</evidence>
<evidence type="ECO:0000256" key="5">
    <source>
        <dbReference type="ARBA" id="ARBA00022692"/>
    </source>
</evidence>
<dbReference type="Pfam" id="PF00593">
    <property type="entry name" value="TonB_dep_Rec_b-barrel"/>
    <property type="match status" value="1"/>
</dbReference>
<keyword evidence="3 11" id="KW-1134">Transmembrane beta strand</keyword>
<evidence type="ECO:0000256" key="1">
    <source>
        <dbReference type="ARBA" id="ARBA00004571"/>
    </source>
</evidence>
<dbReference type="InterPro" id="IPR012910">
    <property type="entry name" value="Plug_dom"/>
</dbReference>
<keyword evidence="2 11" id="KW-0813">Transport</keyword>
<evidence type="ECO:0000256" key="11">
    <source>
        <dbReference type="PROSITE-ProRule" id="PRU01360"/>
    </source>
</evidence>
<evidence type="ECO:0000256" key="4">
    <source>
        <dbReference type="ARBA" id="ARBA00022496"/>
    </source>
</evidence>
<keyword evidence="4" id="KW-0410">Iron transport</keyword>
<organism evidence="16 17">
    <name type="scientific">Edaphosphingomonas laterariae</name>
    <dbReference type="NCBI Taxonomy" id="861865"/>
    <lineage>
        <taxon>Bacteria</taxon>
        <taxon>Pseudomonadati</taxon>
        <taxon>Pseudomonadota</taxon>
        <taxon>Alphaproteobacteria</taxon>
        <taxon>Sphingomonadales</taxon>
        <taxon>Rhizorhabdaceae</taxon>
        <taxon>Edaphosphingomonas</taxon>
    </lineage>
</organism>
<dbReference type="Pfam" id="PF07715">
    <property type="entry name" value="Plug"/>
    <property type="match status" value="1"/>
</dbReference>
<dbReference type="PANTHER" id="PTHR32552:SF81">
    <property type="entry name" value="TONB-DEPENDENT OUTER MEMBRANE RECEPTOR"/>
    <property type="match status" value="1"/>
</dbReference>
<name>A0A239H067_9SPHN</name>
<evidence type="ECO:0000256" key="9">
    <source>
        <dbReference type="ARBA" id="ARBA00023136"/>
    </source>
</evidence>
<evidence type="ECO:0000256" key="7">
    <source>
        <dbReference type="ARBA" id="ARBA00023065"/>
    </source>
</evidence>
<keyword evidence="5 11" id="KW-0812">Transmembrane</keyword>
<keyword evidence="13" id="KW-0732">Signal</keyword>
<proteinExistence type="inferred from homology"/>
<feature type="domain" description="TonB-dependent receptor plug" evidence="15">
    <location>
        <begin position="52"/>
        <end position="157"/>
    </location>
</feature>
<evidence type="ECO:0000256" key="12">
    <source>
        <dbReference type="RuleBase" id="RU003357"/>
    </source>
</evidence>
<evidence type="ECO:0000256" key="2">
    <source>
        <dbReference type="ARBA" id="ARBA00022448"/>
    </source>
</evidence>